<feature type="domain" description="Fe/B12 periplasmic-binding" evidence="3">
    <location>
        <begin position="24"/>
        <end position="277"/>
    </location>
</feature>
<evidence type="ECO:0000259" key="3">
    <source>
        <dbReference type="PROSITE" id="PS50983"/>
    </source>
</evidence>
<proteinExistence type="predicted"/>
<dbReference type="EMBL" id="CP036246">
    <property type="protein sequence ID" value="QEP40589.1"/>
    <property type="molecule type" value="Genomic_DNA"/>
</dbReference>
<dbReference type="GO" id="GO:0071281">
    <property type="term" value="P:cellular response to iron ion"/>
    <property type="evidence" value="ECO:0007669"/>
    <property type="project" value="TreeGrafter"/>
</dbReference>
<sequence>MKKLLYLLLFFNISFLNILSANEKIITLSPAVNEIVFALGMGDNIIANTQFCDYPEISKNIEKVGGYGSVSLEKVVNLNPNIIINQNYDKKLNSSLKALGFKTLVYKTDSLDDIKFAINDLGNKFNKQKEAIILNKNIENSLQNLENILENQKILIVISPQNTLSSQIYVAGNFVYFEDIIKKSKNINAYQSSLKSQPIVNSEKIITMNPDIIILLAPYLEKEKNAQEKMIKMWKKLPVNASKNSNIYIIDKEYSGIPSHRVKNLIDDFKDILEDVKTKKLF</sequence>
<dbReference type="PANTHER" id="PTHR30535">
    <property type="entry name" value="VITAMIN B12-BINDING PROTEIN"/>
    <property type="match status" value="1"/>
</dbReference>
<reference evidence="4 5" key="1">
    <citation type="submission" date="2019-09" db="EMBL/GenBank/DDBJ databases">
        <title>Complete genome sequencing of four Arcobacter species reveals a diverse suite of mobile elements.</title>
        <authorList>
            <person name="Miller W.G."/>
            <person name="Yee E."/>
            <person name="Bono J.L."/>
        </authorList>
    </citation>
    <scope>NUCLEOTIDE SEQUENCE [LARGE SCALE GENOMIC DNA]</scope>
    <source>
        <strain evidence="4 5">CCUG 56899</strain>
    </source>
</reference>
<dbReference type="InterPro" id="IPR054828">
    <property type="entry name" value="Vit_B12_bind_prot"/>
</dbReference>
<protein>
    <submittedName>
        <fullName evidence="4">Iron siderophore ABC transporter, periplasmic substrate-binding protein</fullName>
    </submittedName>
</protein>
<dbReference type="NCBIfam" id="NF038402">
    <property type="entry name" value="TroA_like"/>
    <property type="match status" value="1"/>
</dbReference>
<dbReference type="PANTHER" id="PTHR30535:SF34">
    <property type="entry name" value="MOLYBDATE-BINDING PROTEIN MOLA"/>
    <property type="match status" value="1"/>
</dbReference>
<dbReference type="Pfam" id="PF01497">
    <property type="entry name" value="Peripla_BP_2"/>
    <property type="match status" value="1"/>
</dbReference>
<keyword evidence="2" id="KW-0175">Coiled coil</keyword>
<dbReference type="SUPFAM" id="SSF53807">
    <property type="entry name" value="Helical backbone' metal receptor"/>
    <property type="match status" value="1"/>
</dbReference>
<dbReference type="PROSITE" id="PS50983">
    <property type="entry name" value="FE_B12_PBP"/>
    <property type="match status" value="1"/>
</dbReference>
<dbReference type="RefSeq" id="WP_066386406.1">
    <property type="nucleotide sequence ID" value="NZ_CP036246.2"/>
</dbReference>
<dbReference type="Gene3D" id="3.40.50.1980">
    <property type="entry name" value="Nitrogenase molybdenum iron protein domain"/>
    <property type="match status" value="2"/>
</dbReference>
<reference evidence="4 5" key="2">
    <citation type="submission" date="2019-09" db="EMBL/GenBank/DDBJ databases">
        <title>Taxonomic note: a critical rebuttal of the proposed division of the genus Arcobacter into six genera, emended descriptions of Arcobacter anaerophilus and the genus Arcobacter, and an assessment of genus-level boundaries for Epsilonproteobacteria using in silico genomic comparator tools.</title>
        <authorList>
            <person name="On S.L.W."/>
            <person name="Miller W.G."/>
            <person name="Biggs P."/>
            <person name="Cornelius A."/>
            <person name="Vandamme P."/>
        </authorList>
    </citation>
    <scope>NUCLEOTIDE SEQUENCE [LARGE SCALE GENOMIC DNA]</scope>
    <source>
        <strain evidence="4 5">CCUG 56899</strain>
    </source>
</reference>
<accession>A0A5C2HCM3</accession>
<dbReference type="InterPro" id="IPR002491">
    <property type="entry name" value="ABC_transptr_periplasmic_BD"/>
</dbReference>
<evidence type="ECO:0000313" key="5">
    <source>
        <dbReference type="Proteomes" id="UP000322644"/>
    </source>
</evidence>
<organism evidence="4 5">
    <name type="scientific">Arcobacter porcinus</name>
    <dbReference type="NCBI Taxonomy" id="1935204"/>
    <lineage>
        <taxon>Bacteria</taxon>
        <taxon>Pseudomonadati</taxon>
        <taxon>Campylobacterota</taxon>
        <taxon>Epsilonproteobacteria</taxon>
        <taxon>Campylobacterales</taxon>
        <taxon>Arcobacteraceae</taxon>
        <taxon>Arcobacter</taxon>
    </lineage>
</organism>
<name>A0A5C2HCM3_9BACT</name>
<evidence type="ECO:0000256" key="1">
    <source>
        <dbReference type="ARBA" id="ARBA00022729"/>
    </source>
</evidence>
<dbReference type="Proteomes" id="UP000322644">
    <property type="component" value="Chromosome"/>
</dbReference>
<dbReference type="AlphaFoldDB" id="A0A5C2HCM3"/>
<evidence type="ECO:0000313" key="4">
    <source>
        <dbReference type="EMBL" id="QEP40589.1"/>
    </source>
</evidence>
<dbReference type="KEGG" id="apoc:APORC_0987"/>
<gene>
    <name evidence="4" type="ORF">APORC_0987</name>
</gene>
<feature type="coiled-coil region" evidence="2">
    <location>
        <begin position="128"/>
        <end position="155"/>
    </location>
</feature>
<dbReference type="InterPro" id="IPR050902">
    <property type="entry name" value="ABC_Transporter_SBP"/>
</dbReference>
<keyword evidence="1" id="KW-0732">Signal</keyword>
<evidence type="ECO:0000256" key="2">
    <source>
        <dbReference type="SAM" id="Coils"/>
    </source>
</evidence>